<dbReference type="InterPro" id="IPR033932">
    <property type="entry name" value="YtcJ-like"/>
</dbReference>
<dbReference type="AlphaFoldDB" id="A0A8D5UHY8"/>
<dbReference type="SUPFAM" id="SSF51338">
    <property type="entry name" value="Composite domain of metallo-dependent hydrolases"/>
    <property type="match status" value="1"/>
</dbReference>
<dbReference type="Pfam" id="PF07969">
    <property type="entry name" value="Amidohydro_3"/>
    <property type="match status" value="1"/>
</dbReference>
<gene>
    <name evidence="2" type="ORF">JIR001_25740</name>
</gene>
<protein>
    <submittedName>
        <fullName evidence="2">Amidohydrolase</fullName>
    </submittedName>
</protein>
<dbReference type="CDD" id="cd01300">
    <property type="entry name" value="YtcJ_like"/>
    <property type="match status" value="1"/>
</dbReference>
<evidence type="ECO:0000259" key="1">
    <source>
        <dbReference type="Pfam" id="PF07969"/>
    </source>
</evidence>
<dbReference type="Gene3D" id="3.10.310.70">
    <property type="match status" value="1"/>
</dbReference>
<dbReference type="EMBL" id="AP024601">
    <property type="protein sequence ID" value="BCU82791.1"/>
    <property type="molecule type" value="Genomic_DNA"/>
</dbReference>
<name>A0A8D5UHY8_9BACL</name>
<proteinExistence type="predicted"/>
<sequence>MEKTLFLHGRVITMDAGRESAEAVYVENGRIVDVGTSEDLLLHWGRADVRRVDWQGATVYPGWVDSHVHLAAYGMLRHQLDLSGTTSKREMLCLLREIASRTPVGKWIVGVNWDENRWEEKEVPHREELDAVSLRHPIFLTRICHHAHVSNTIAFQVAGVGLEPDDPKEGKYGRYPDGKVNGMIYENASRPFFAAIPEPTVEQKRSYIREAVKEALALGLTAAHTEDLRVMGSVCELLREYRGLVEAGVWFRTHHLLYHPHLDEAVELRFRAGTGDEWTDVGAVKIFADGAIGARTAWLSEPYADAPETAGAPVHSEDELAEWVSRARKAGFPVAVHAIGDRAVEQVINTWERHPSPKETRYRDRLIHAQVLRPDLLSRMRGLPIVADIQPRFVASDFPWVQERLGTARLSYAYAWKSLLDAGVVCAGGSDAPIEPLNPLLGIHAAVTRRHPEGFPHPGYEPEQRLSVKDALRLWTEGSAFAEGKEMERGSIRPGKWADFTVLDRALSDTEPDEILKARVVMTVVNGKVAYLAE</sequence>
<dbReference type="KEGG" id="pabs:JIR001_25740"/>
<reference evidence="2" key="2">
    <citation type="journal article" date="2021" name="Microbiol. Resour. Announc.">
        <title>Complete Genome Sequence of Polycladomyces abyssicola JIR-001T, Isolated from Hemipelagic Sediment in Deep Seawater.</title>
        <authorList>
            <person name="Tsubouchi T."/>
            <person name="Kaneko Y."/>
        </authorList>
    </citation>
    <scope>NUCLEOTIDE SEQUENCE</scope>
    <source>
        <strain evidence="2">JIR-001</strain>
    </source>
</reference>
<dbReference type="InterPro" id="IPR032466">
    <property type="entry name" value="Metal_Hydrolase"/>
</dbReference>
<dbReference type="Gene3D" id="2.30.40.10">
    <property type="entry name" value="Urease, subunit C, domain 1"/>
    <property type="match status" value="1"/>
</dbReference>
<dbReference type="InterPro" id="IPR013108">
    <property type="entry name" value="Amidohydro_3"/>
</dbReference>
<dbReference type="InterPro" id="IPR011059">
    <property type="entry name" value="Metal-dep_hydrolase_composite"/>
</dbReference>
<evidence type="ECO:0000313" key="3">
    <source>
        <dbReference type="Proteomes" id="UP000677436"/>
    </source>
</evidence>
<dbReference type="SUPFAM" id="SSF51556">
    <property type="entry name" value="Metallo-dependent hydrolases"/>
    <property type="match status" value="1"/>
</dbReference>
<dbReference type="PANTHER" id="PTHR22642">
    <property type="entry name" value="IMIDAZOLONEPROPIONASE"/>
    <property type="match status" value="1"/>
</dbReference>
<dbReference type="GO" id="GO:0016810">
    <property type="term" value="F:hydrolase activity, acting on carbon-nitrogen (but not peptide) bonds"/>
    <property type="evidence" value="ECO:0007669"/>
    <property type="project" value="InterPro"/>
</dbReference>
<feature type="domain" description="Amidohydrolase 3" evidence="1">
    <location>
        <begin position="52"/>
        <end position="531"/>
    </location>
</feature>
<dbReference type="PANTHER" id="PTHR22642:SF2">
    <property type="entry name" value="PROTEIN LONG AFTER FAR-RED 3"/>
    <property type="match status" value="1"/>
</dbReference>
<reference evidence="2" key="1">
    <citation type="journal article" date="2013" name="Int. J. Syst. Evol. Microbiol.">
        <title>Polycladomyces abyssicola gen. nov., sp. nov., a thermophilic filamentous bacterium isolated from hemipelagic sediment.</title>
        <authorList>
            <person name="Tsubouchi T."/>
            <person name="Shimane Y."/>
            <person name="Mori K."/>
            <person name="Usui K."/>
            <person name="Hiraki T."/>
            <person name="Tame A."/>
            <person name="Uematsu K."/>
            <person name="Maruyama T."/>
            <person name="Hatada Y."/>
        </authorList>
    </citation>
    <scope>NUCLEOTIDE SEQUENCE</scope>
    <source>
        <strain evidence="2">JIR-001</strain>
    </source>
</reference>
<dbReference type="Proteomes" id="UP000677436">
    <property type="component" value="Chromosome"/>
</dbReference>
<keyword evidence="3" id="KW-1185">Reference proteome</keyword>
<organism evidence="2 3">
    <name type="scientific">Polycladomyces abyssicola</name>
    <dbReference type="NCBI Taxonomy" id="1125966"/>
    <lineage>
        <taxon>Bacteria</taxon>
        <taxon>Bacillati</taxon>
        <taxon>Bacillota</taxon>
        <taxon>Bacilli</taxon>
        <taxon>Bacillales</taxon>
        <taxon>Thermoactinomycetaceae</taxon>
        <taxon>Polycladomyces</taxon>
    </lineage>
</organism>
<dbReference type="Gene3D" id="3.20.20.140">
    <property type="entry name" value="Metal-dependent hydrolases"/>
    <property type="match status" value="1"/>
</dbReference>
<evidence type="ECO:0000313" key="2">
    <source>
        <dbReference type="EMBL" id="BCU82791.1"/>
    </source>
</evidence>
<accession>A0A8D5UHY8</accession>